<dbReference type="GO" id="GO:0008270">
    <property type="term" value="F:zinc ion binding"/>
    <property type="evidence" value="ECO:0007669"/>
    <property type="project" value="UniProtKB-KW"/>
</dbReference>
<dbReference type="PROSITE" id="PS50157">
    <property type="entry name" value="ZINC_FINGER_C2H2_2"/>
    <property type="match status" value="1"/>
</dbReference>
<feature type="region of interest" description="Disordered" evidence="2">
    <location>
        <begin position="54"/>
        <end position="112"/>
    </location>
</feature>
<feature type="domain" description="C2H2-type" evidence="3">
    <location>
        <begin position="168"/>
        <end position="198"/>
    </location>
</feature>
<dbReference type="InterPro" id="IPR036236">
    <property type="entry name" value="Znf_C2H2_sf"/>
</dbReference>
<name>A0A165D1U5_EXIGL</name>
<dbReference type="EMBL" id="KV426260">
    <property type="protein sequence ID" value="KZV83653.1"/>
    <property type="molecule type" value="Genomic_DNA"/>
</dbReference>
<dbReference type="InParanoid" id="A0A165D1U5"/>
<accession>A0A165D1U5</accession>
<dbReference type="PROSITE" id="PS00028">
    <property type="entry name" value="ZINC_FINGER_C2H2_1"/>
    <property type="match status" value="1"/>
</dbReference>
<gene>
    <name evidence="4" type="ORF">EXIGLDRAFT_842785</name>
</gene>
<keyword evidence="1" id="KW-0862">Zinc</keyword>
<keyword evidence="1" id="KW-0479">Metal-binding</keyword>
<dbReference type="OrthoDB" id="10523936at2759"/>
<dbReference type="AlphaFoldDB" id="A0A165D1U5"/>
<dbReference type="Proteomes" id="UP000077266">
    <property type="component" value="Unassembled WGS sequence"/>
</dbReference>
<evidence type="ECO:0000256" key="1">
    <source>
        <dbReference type="PROSITE-ProRule" id="PRU00042"/>
    </source>
</evidence>
<reference evidence="4 5" key="1">
    <citation type="journal article" date="2016" name="Mol. Biol. Evol.">
        <title>Comparative Genomics of Early-Diverging Mushroom-Forming Fungi Provides Insights into the Origins of Lignocellulose Decay Capabilities.</title>
        <authorList>
            <person name="Nagy L.G."/>
            <person name="Riley R."/>
            <person name="Tritt A."/>
            <person name="Adam C."/>
            <person name="Daum C."/>
            <person name="Floudas D."/>
            <person name="Sun H."/>
            <person name="Yadav J.S."/>
            <person name="Pangilinan J."/>
            <person name="Larsson K.H."/>
            <person name="Matsuura K."/>
            <person name="Barry K."/>
            <person name="Labutti K."/>
            <person name="Kuo R."/>
            <person name="Ohm R.A."/>
            <person name="Bhattacharya S.S."/>
            <person name="Shirouzu T."/>
            <person name="Yoshinaga Y."/>
            <person name="Martin F.M."/>
            <person name="Grigoriev I.V."/>
            <person name="Hibbett D.S."/>
        </authorList>
    </citation>
    <scope>NUCLEOTIDE SEQUENCE [LARGE SCALE GENOMIC DNA]</scope>
    <source>
        <strain evidence="4 5">HHB12029</strain>
    </source>
</reference>
<dbReference type="SUPFAM" id="SSF57667">
    <property type="entry name" value="beta-beta-alpha zinc fingers"/>
    <property type="match status" value="1"/>
</dbReference>
<evidence type="ECO:0000256" key="2">
    <source>
        <dbReference type="SAM" id="MobiDB-lite"/>
    </source>
</evidence>
<evidence type="ECO:0000313" key="5">
    <source>
        <dbReference type="Proteomes" id="UP000077266"/>
    </source>
</evidence>
<dbReference type="InterPro" id="IPR013087">
    <property type="entry name" value="Znf_C2H2_type"/>
</dbReference>
<keyword evidence="1" id="KW-0863">Zinc-finger</keyword>
<keyword evidence="5" id="KW-1185">Reference proteome</keyword>
<protein>
    <recommendedName>
        <fullName evidence="3">C2H2-type domain-containing protein</fullName>
    </recommendedName>
</protein>
<feature type="compositionally biased region" description="Low complexity" evidence="2">
    <location>
        <begin position="74"/>
        <end position="93"/>
    </location>
</feature>
<evidence type="ECO:0000313" key="4">
    <source>
        <dbReference type="EMBL" id="KZV83653.1"/>
    </source>
</evidence>
<sequence>MHASKNRIALPSFQEAFGPVIDAYDALPPPDTTSNLAPQTQNSCCAHRVADVPMDSLHSSSPSDTTLRRKRSWSVESSASSGSSSRSSLVSTPTSPPHKRVRGDDSPRSQGFIILRPSSDGYGLHVAATSTHSFTDALDALRHRTVPQSRGADDGDCFLKEQTPKTLFTCPFESCGRKYTFTSNLRRHMRKAHQLKRTGPLTSFP</sequence>
<proteinExistence type="predicted"/>
<organism evidence="4 5">
    <name type="scientific">Exidia glandulosa HHB12029</name>
    <dbReference type="NCBI Taxonomy" id="1314781"/>
    <lineage>
        <taxon>Eukaryota</taxon>
        <taxon>Fungi</taxon>
        <taxon>Dikarya</taxon>
        <taxon>Basidiomycota</taxon>
        <taxon>Agaricomycotina</taxon>
        <taxon>Agaricomycetes</taxon>
        <taxon>Auriculariales</taxon>
        <taxon>Exidiaceae</taxon>
        <taxon>Exidia</taxon>
    </lineage>
</organism>
<evidence type="ECO:0000259" key="3">
    <source>
        <dbReference type="PROSITE" id="PS50157"/>
    </source>
</evidence>
<dbReference type="Gene3D" id="3.30.160.60">
    <property type="entry name" value="Classic Zinc Finger"/>
    <property type="match status" value="1"/>
</dbReference>